<dbReference type="PANTHER" id="PTHR43806:SF11">
    <property type="entry name" value="CEREVISIN-RELATED"/>
    <property type="match status" value="1"/>
</dbReference>
<dbReference type="Gene3D" id="3.40.50.200">
    <property type="entry name" value="Peptidase S8/S53 domain"/>
    <property type="match status" value="2"/>
</dbReference>
<dbReference type="GO" id="GO:0004252">
    <property type="term" value="F:serine-type endopeptidase activity"/>
    <property type="evidence" value="ECO:0007669"/>
    <property type="project" value="UniProtKB-UniRule"/>
</dbReference>
<dbReference type="CDD" id="cd07474">
    <property type="entry name" value="Peptidases_S8_subtilisin_Vpr-like"/>
    <property type="match status" value="1"/>
</dbReference>
<keyword evidence="11" id="KW-0812">Transmembrane</keyword>
<dbReference type="PRINTS" id="PR00723">
    <property type="entry name" value="SUBTILISIN"/>
</dbReference>
<proteinExistence type="inferred from homology"/>
<feature type="signal peptide" evidence="12">
    <location>
        <begin position="1"/>
        <end position="29"/>
    </location>
</feature>
<feature type="region of interest" description="Disordered" evidence="10">
    <location>
        <begin position="649"/>
        <end position="669"/>
    </location>
</feature>
<reference evidence="15 16" key="1">
    <citation type="submission" date="2019-09" db="EMBL/GenBank/DDBJ databases">
        <title>Characterization of the phylogenetic diversity of two novel species belonging to the genus Bifidobacterium: Bifidobacterium cebidarum sp. nov. and Bifidobacterium leontopitheci sp. nov.</title>
        <authorList>
            <person name="Lugli G.A."/>
            <person name="Duranti S."/>
            <person name="Milani C."/>
            <person name="Turroni F."/>
            <person name="Ventura M."/>
        </authorList>
    </citation>
    <scope>NUCLEOTIDE SEQUENCE [LARGE SCALE GENOMIC DNA]</scope>
    <source>
        <strain evidence="15 16">LMG 31471</strain>
    </source>
</reference>
<dbReference type="InterPro" id="IPR050131">
    <property type="entry name" value="Peptidase_S8_subtilisin-like"/>
</dbReference>
<feature type="domain" description="Peptidase S8/S53" evidence="13">
    <location>
        <begin position="690"/>
        <end position="1177"/>
    </location>
</feature>
<evidence type="ECO:0000256" key="1">
    <source>
        <dbReference type="ARBA" id="ARBA00011073"/>
    </source>
</evidence>
<keyword evidence="6 8" id="KW-0720">Serine protease</keyword>
<feature type="region of interest" description="Disordered" evidence="10">
    <location>
        <begin position="29"/>
        <end position="68"/>
    </location>
</feature>
<dbReference type="InterPro" id="IPR000209">
    <property type="entry name" value="Peptidase_S8/S53_dom"/>
</dbReference>
<gene>
    <name evidence="15" type="ORF">F7D09_1668</name>
</gene>
<feature type="active site" description="Charge relay system" evidence="7 8">
    <location>
        <position position="1137"/>
    </location>
</feature>
<dbReference type="SUPFAM" id="SSF52743">
    <property type="entry name" value="Subtilisin-like"/>
    <property type="match status" value="1"/>
</dbReference>
<evidence type="ECO:0000256" key="2">
    <source>
        <dbReference type="ARBA" id="ARBA00022512"/>
    </source>
</evidence>
<comment type="caution">
    <text evidence="15">The sequence shown here is derived from an EMBL/GenBank/DDBJ whole genome shotgun (WGS) entry which is preliminary data.</text>
</comment>
<dbReference type="InterPro" id="IPR015500">
    <property type="entry name" value="Peptidase_S8_subtilisin-rel"/>
</dbReference>
<sequence>MAHKRWSRLLAAIASVAMAGMMQMPAATAAGTDTTAEPQQTVTAGNDAFTSKKPLEKSQPTVRSGKGGDATVVFDAAGDGDNKLALSQTSIERYLFWTGGLTATGSGFTAGEQVNLTDVAPSGAKQAFAPATADANGSISAKLYAINSFSELGIHTILAKGAKSGVTADATLTVTADSSNTVKVTLSTTTLTQDQFIDQPISIKATGLEKNGRVALHIASPDGTTQTVEDSGAHLRADANGEFRDTLTGNTVNIATGKWSVSVLSLSSAGSSMPQGAATYTVTPGAERHETGKITIPGGPSDATQTMKITESQFVKNGLPYTATGIKAFDAVDVNLVTPLQKDNYLGAGRADGDGTFSNAIVPNGEGGATFPHGTYTLTLRSRTTGDYAQLKFIVTDENGDYPENASLDVTPTKLTADDLGPNGKGITVTVKNATGANISLLDSTGSVNRMVVSYSTEGSFYQRTTAQQDGTNTAQVKLVANPSDGYFTLKAQIDNGGALTQTITVGDPKTTETPAGDKQQPTQGGTVSGDLVHMSGDVSAFIESKGVGGLAQQRSSTYELKRSRLSNRQKKAETLKDVNAQAKETNSTTDELFAQLKKLDPKASKLYEAAFSVPGIAVRADAKALRELAQQSNQVVTVSPLVQRTATTATGSSAATAGKKTAAATEPANANNDTLVQAIKTWKQTGKTGKGINIAIIDTGLDYTHADFGGAGTTDAYATALASKADPLTDPTLKTLVNQHGVKYKGGYDFAGTSYNANTQASDDVYDPFPAPDANPIDGKGGRHGTHVAGTALGYGVNADGSTFTGDYGKQTEETVQQMKIGPGAAPEAGIYALKVFGDGGGSTEVTGAALEWVAQQVAQNKADIDLISMSLGTSFTSNNDPDITKVNELAKSGILSVAAAGNDGDYTDASGSPANASSALAVAATQSGGSLQDAIAVTAPSDLVSDKYAGQYSQNIAVVNPTFEVADKKVVKLTDQSNLNGCNAYSAADAAAVKGNVVYVEWDDSNVACGSATRFDKAYDAGAVGIIFASQSDIPESGIAGNYYLPGFQMNKTTAEKLMPAINAGTLKVTLSSKLATSVKNTYDSNKDVVASFTSRGIHGSYDGTVKPDVAAPGVGVVSAGSGTGTGMAVMSGTSMATPLTSGVAALVLQSHPQWKAGDATRATLLKTQLMNTADHDIYTADRKTAYGPLRIGTGRIDAYAAVNNDVRVAVSDNPEAVTASFGIVQVGEKGYEATKQFTVTNDSDADHTYKVSYEARTETDGVTYKLSADTVSVKAHGTATFSVTLSIPDAEALRHTIDPTMTAEVGGVARSYVTDATGVIRLVPTEQSDDATPIRVAVVAAPKPISETKTNVTFDSATATEGKLAVTGHGVDQGTGSTAYVSRLAAMQLGAEDPVDVYSNPDSARSLASADIRAVGAASTAPQLADPSKGMLGFGFVMQQSWSRIGMTLYPEVYVDVSGDGRSDFLVTTTVSPAGSQSDTVYAVTYDLASNAAVDVEPIDDASISDSNTIVLPVKLAALGYTKTTTQTKIRYQATVESVYASHPSDGSSYATSYIADTADPATYDVYNPDLWFGDAAGDADSADLLTADKDGVTLTAHRANSETAAKAKPLILHLRGAMPDAAGTSATPDIPAVDNGETPAPKVDKTKLAAAIAKAKTLKASDYTKPSWQALQGALTSAEKVNADADATQQQVNDALAALQRALDSLRKVGPGETDGNGGQHGTDGSVNGGVAPGANAAGPQSGIGRTGASVTAVVTVMLAAGCAATVLLRRKSAAAGRHGR</sequence>
<keyword evidence="5 8" id="KW-0378">Hydrolase</keyword>
<dbReference type="PANTHER" id="PTHR43806">
    <property type="entry name" value="PEPTIDASE S8"/>
    <property type="match status" value="1"/>
</dbReference>
<dbReference type="GO" id="GO:0006508">
    <property type="term" value="P:proteolysis"/>
    <property type="evidence" value="ECO:0007669"/>
    <property type="project" value="UniProtKB-KW"/>
</dbReference>
<dbReference type="InterPro" id="IPR023828">
    <property type="entry name" value="Peptidase_S8_Ser-AS"/>
</dbReference>
<dbReference type="Pfam" id="PF02225">
    <property type="entry name" value="PA"/>
    <property type="match status" value="1"/>
</dbReference>
<feature type="compositionally biased region" description="Gly residues" evidence="10">
    <location>
        <begin position="1717"/>
        <end position="1736"/>
    </location>
</feature>
<dbReference type="Pfam" id="PF00082">
    <property type="entry name" value="Peptidase_S8"/>
    <property type="match status" value="1"/>
</dbReference>
<dbReference type="InterPro" id="IPR034213">
    <property type="entry name" value="S8_Vpr-like"/>
</dbReference>
<keyword evidence="4 12" id="KW-0732">Signal</keyword>
<evidence type="ECO:0000256" key="5">
    <source>
        <dbReference type="ARBA" id="ARBA00022801"/>
    </source>
</evidence>
<keyword evidence="11" id="KW-0472">Membrane</keyword>
<feature type="domain" description="PA" evidence="14">
    <location>
        <begin position="976"/>
        <end position="1060"/>
    </location>
</feature>
<evidence type="ECO:0000256" key="11">
    <source>
        <dbReference type="SAM" id="Phobius"/>
    </source>
</evidence>
<dbReference type="InterPro" id="IPR003137">
    <property type="entry name" value="PA_domain"/>
</dbReference>
<feature type="region of interest" description="Disordered" evidence="10">
    <location>
        <begin position="1712"/>
        <end position="1748"/>
    </location>
</feature>
<evidence type="ECO:0000256" key="7">
    <source>
        <dbReference type="PIRSR" id="PIRSR615500-1"/>
    </source>
</evidence>
<dbReference type="EMBL" id="WBVT01000030">
    <property type="protein sequence ID" value="KAB7789825.1"/>
    <property type="molecule type" value="Genomic_DNA"/>
</dbReference>
<evidence type="ECO:0000259" key="13">
    <source>
        <dbReference type="Pfam" id="PF00082"/>
    </source>
</evidence>
<keyword evidence="3 8" id="KW-0645">Protease</keyword>
<feature type="chain" id="PRO_5026173289" evidence="12">
    <location>
        <begin position="30"/>
        <end position="1785"/>
    </location>
</feature>
<dbReference type="InterPro" id="IPR023827">
    <property type="entry name" value="Peptidase_S8_Asp-AS"/>
</dbReference>
<keyword evidence="2" id="KW-0964">Secreted</keyword>
<dbReference type="PROSITE" id="PS00137">
    <property type="entry name" value="SUBTILASE_HIS"/>
    <property type="match status" value="1"/>
</dbReference>
<dbReference type="InterPro" id="IPR022398">
    <property type="entry name" value="Peptidase_S8_His-AS"/>
</dbReference>
<evidence type="ECO:0000256" key="6">
    <source>
        <dbReference type="ARBA" id="ARBA00022825"/>
    </source>
</evidence>
<dbReference type="InterPro" id="IPR036852">
    <property type="entry name" value="Peptidase_S8/S53_dom_sf"/>
</dbReference>
<dbReference type="Pfam" id="PF07554">
    <property type="entry name" value="FIVAR"/>
    <property type="match status" value="1"/>
</dbReference>
<evidence type="ECO:0000313" key="16">
    <source>
        <dbReference type="Proteomes" id="UP000441772"/>
    </source>
</evidence>
<evidence type="ECO:0000256" key="8">
    <source>
        <dbReference type="PROSITE-ProRule" id="PRU01240"/>
    </source>
</evidence>
<protein>
    <submittedName>
        <fullName evidence="15">Subtilisin family peptidase</fullName>
    </submittedName>
</protein>
<feature type="active site" description="Charge relay system" evidence="7 8">
    <location>
        <position position="699"/>
    </location>
</feature>
<keyword evidence="11" id="KW-1133">Transmembrane helix</keyword>
<evidence type="ECO:0000256" key="3">
    <source>
        <dbReference type="ARBA" id="ARBA00022670"/>
    </source>
</evidence>
<dbReference type="Proteomes" id="UP000441772">
    <property type="component" value="Unassembled WGS sequence"/>
</dbReference>
<dbReference type="PROSITE" id="PS51892">
    <property type="entry name" value="SUBTILASE"/>
    <property type="match status" value="1"/>
</dbReference>
<name>A0A6I1GE63_9BIFI</name>
<feature type="transmembrane region" description="Helical" evidence="11">
    <location>
        <begin position="1753"/>
        <end position="1773"/>
    </location>
</feature>
<accession>A0A6I1GE63</accession>
<comment type="similarity">
    <text evidence="1 8 9">Belongs to the peptidase S8 family.</text>
</comment>
<evidence type="ECO:0000259" key="14">
    <source>
        <dbReference type="Pfam" id="PF02225"/>
    </source>
</evidence>
<keyword evidence="2" id="KW-0134">Cell wall</keyword>
<feature type="active site" description="Charge relay system" evidence="7 8">
    <location>
        <position position="785"/>
    </location>
</feature>
<feature type="region of interest" description="Disordered" evidence="10">
    <location>
        <begin position="507"/>
        <end position="527"/>
    </location>
</feature>
<dbReference type="PROSITE" id="PS00138">
    <property type="entry name" value="SUBTILASE_SER"/>
    <property type="match status" value="1"/>
</dbReference>
<keyword evidence="16" id="KW-1185">Reference proteome</keyword>
<evidence type="ECO:0000313" key="15">
    <source>
        <dbReference type="EMBL" id="KAB7789825.1"/>
    </source>
</evidence>
<dbReference type="Gene3D" id="1.20.1270.70">
    <property type="entry name" value="Designed single chain three-helix bundle"/>
    <property type="match status" value="1"/>
</dbReference>
<evidence type="ECO:0000256" key="9">
    <source>
        <dbReference type="RuleBase" id="RU003355"/>
    </source>
</evidence>
<evidence type="ECO:0000256" key="4">
    <source>
        <dbReference type="ARBA" id="ARBA00022729"/>
    </source>
</evidence>
<evidence type="ECO:0000256" key="12">
    <source>
        <dbReference type="SAM" id="SignalP"/>
    </source>
</evidence>
<dbReference type="PROSITE" id="PS00136">
    <property type="entry name" value="SUBTILASE_ASP"/>
    <property type="match status" value="1"/>
</dbReference>
<organism evidence="15 16">
    <name type="scientific">Bifidobacterium leontopitheci</name>
    <dbReference type="NCBI Taxonomy" id="2650774"/>
    <lineage>
        <taxon>Bacteria</taxon>
        <taxon>Bacillati</taxon>
        <taxon>Actinomycetota</taxon>
        <taxon>Actinomycetes</taxon>
        <taxon>Bifidobacteriales</taxon>
        <taxon>Bifidobacteriaceae</taxon>
        <taxon>Bifidobacterium</taxon>
    </lineage>
</organism>
<evidence type="ECO:0000256" key="10">
    <source>
        <dbReference type="SAM" id="MobiDB-lite"/>
    </source>
</evidence>
<dbReference type="RefSeq" id="WP_226836165.1">
    <property type="nucleotide sequence ID" value="NZ_JBHSKZ010000012.1"/>
</dbReference>